<gene>
    <name evidence="4" type="ORF">FM996_16135</name>
</gene>
<accession>A0A549SLZ3</accession>
<dbReference type="InterPro" id="IPR039052">
    <property type="entry name" value="Antitox_PemI-like"/>
</dbReference>
<dbReference type="Proteomes" id="UP000316781">
    <property type="component" value="Unassembled WGS sequence"/>
</dbReference>
<feature type="region of interest" description="Disordered" evidence="2">
    <location>
        <begin position="60"/>
        <end position="83"/>
    </location>
</feature>
<dbReference type="Pfam" id="PF04014">
    <property type="entry name" value="MazE_antitoxin"/>
    <property type="match status" value="1"/>
</dbReference>
<dbReference type="GO" id="GO:0097351">
    <property type="term" value="F:toxin sequestering activity"/>
    <property type="evidence" value="ECO:0007669"/>
    <property type="project" value="InterPro"/>
</dbReference>
<evidence type="ECO:0000313" key="4">
    <source>
        <dbReference type="EMBL" id="TRL30635.1"/>
    </source>
</evidence>
<name>A0A549SLZ3_METSR</name>
<dbReference type="SMART" id="SM00966">
    <property type="entry name" value="SpoVT_AbrB"/>
    <property type="match status" value="1"/>
</dbReference>
<evidence type="ECO:0000313" key="5">
    <source>
        <dbReference type="Proteomes" id="UP000316781"/>
    </source>
</evidence>
<evidence type="ECO:0000259" key="3">
    <source>
        <dbReference type="PROSITE" id="PS51740"/>
    </source>
</evidence>
<dbReference type="GO" id="GO:0003677">
    <property type="term" value="F:DNA binding"/>
    <property type="evidence" value="ECO:0007669"/>
    <property type="project" value="UniProtKB-UniRule"/>
</dbReference>
<dbReference type="EMBL" id="VJMF01000068">
    <property type="protein sequence ID" value="TRL30635.1"/>
    <property type="molecule type" value="Genomic_DNA"/>
</dbReference>
<dbReference type="PANTHER" id="PTHR40516">
    <property type="entry name" value="ANTITOXIN CHPS-RELATED"/>
    <property type="match status" value="1"/>
</dbReference>
<evidence type="ECO:0000256" key="1">
    <source>
        <dbReference type="PROSITE-ProRule" id="PRU01076"/>
    </source>
</evidence>
<dbReference type="InterPro" id="IPR037914">
    <property type="entry name" value="SpoVT-AbrB_sf"/>
</dbReference>
<sequence>MQTAKLRKVGGSIMVAVPPAMLNALELAAESTVGLSVEGGRLIIEPQPQRRYSLDELLSEEAPSVSDRDEAWMNSPPVGRELL</sequence>
<reference evidence="4 5" key="1">
    <citation type="submission" date="2019-07" db="EMBL/GenBank/DDBJ databases">
        <title>Ln-dependent methylotrophs.</title>
        <authorList>
            <person name="Tani A."/>
        </authorList>
    </citation>
    <scope>NUCLEOTIDE SEQUENCE [LARGE SCALE GENOMIC DNA]</scope>
    <source>
        <strain evidence="4 5">SM89A</strain>
    </source>
</reference>
<dbReference type="PANTHER" id="PTHR40516:SF1">
    <property type="entry name" value="ANTITOXIN CHPS-RELATED"/>
    <property type="match status" value="1"/>
</dbReference>
<evidence type="ECO:0000256" key="2">
    <source>
        <dbReference type="SAM" id="MobiDB-lite"/>
    </source>
</evidence>
<organism evidence="4 5">
    <name type="scientific">Methylosinus sporium</name>
    <dbReference type="NCBI Taxonomy" id="428"/>
    <lineage>
        <taxon>Bacteria</taxon>
        <taxon>Pseudomonadati</taxon>
        <taxon>Pseudomonadota</taxon>
        <taxon>Alphaproteobacteria</taxon>
        <taxon>Hyphomicrobiales</taxon>
        <taxon>Methylocystaceae</taxon>
        <taxon>Methylosinus</taxon>
    </lineage>
</organism>
<dbReference type="PROSITE" id="PS51740">
    <property type="entry name" value="SPOVT_ABRB"/>
    <property type="match status" value="1"/>
</dbReference>
<dbReference type="InterPro" id="IPR007159">
    <property type="entry name" value="SpoVT-AbrB_dom"/>
</dbReference>
<dbReference type="RefSeq" id="WP_142863867.1">
    <property type="nucleotide sequence ID" value="NZ_VJMF01000068.1"/>
</dbReference>
<proteinExistence type="predicted"/>
<comment type="caution">
    <text evidence="4">The sequence shown here is derived from an EMBL/GenBank/DDBJ whole genome shotgun (WGS) entry which is preliminary data.</text>
</comment>
<protein>
    <submittedName>
        <fullName evidence="4">Antitoxin</fullName>
    </submittedName>
</protein>
<feature type="domain" description="SpoVT-AbrB" evidence="3">
    <location>
        <begin position="4"/>
        <end position="49"/>
    </location>
</feature>
<dbReference type="AlphaFoldDB" id="A0A549SLZ3"/>
<dbReference type="Gene3D" id="2.10.260.10">
    <property type="match status" value="1"/>
</dbReference>
<dbReference type="SUPFAM" id="SSF89447">
    <property type="entry name" value="AbrB/MazE/MraZ-like"/>
    <property type="match status" value="1"/>
</dbReference>
<keyword evidence="1" id="KW-0238">DNA-binding</keyword>